<accession>A0A166DEA0</accession>
<keyword evidence="3" id="KW-1185">Reference proteome</keyword>
<feature type="compositionally biased region" description="Polar residues" evidence="1">
    <location>
        <begin position="76"/>
        <end position="86"/>
    </location>
</feature>
<reference evidence="2 3" key="1">
    <citation type="journal article" date="2016" name="Mol. Biol. Evol.">
        <title>Comparative Genomics of Early-Diverging Mushroom-Forming Fungi Provides Insights into the Origins of Lignocellulose Decay Capabilities.</title>
        <authorList>
            <person name="Nagy L.G."/>
            <person name="Riley R."/>
            <person name="Tritt A."/>
            <person name="Adam C."/>
            <person name="Daum C."/>
            <person name="Floudas D."/>
            <person name="Sun H."/>
            <person name="Yadav J.S."/>
            <person name="Pangilinan J."/>
            <person name="Larsson K.H."/>
            <person name="Matsuura K."/>
            <person name="Barry K."/>
            <person name="Labutti K."/>
            <person name="Kuo R."/>
            <person name="Ohm R.A."/>
            <person name="Bhattacharya S.S."/>
            <person name="Shirouzu T."/>
            <person name="Yoshinaga Y."/>
            <person name="Martin F.M."/>
            <person name="Grigoriev I.V."/>
            <person name="Hibbett D.S."/>
        </authorList>
    </citation>
    <scope>NUCLEOTIDE SEQUENCE [LARGE SCALE GENOMIC DNA]</scope>
    <source>
        <strain evidence="2 3">CBS 109695</strain>
    </source>
</reference>
<dbReference type="Proteomes" id="UP000076532">
    <property type="component" value="Unassembled WGS sequence"/>
</dbReference>
<feature type="compositionally biased region" description="Basic residues" evidence="1">
    <location>
        <begin position="27"/>
        <end position="40"/>
    </location>
</feature>
<gene>
    <name evidence="2" type="ORF">FIBSPDRAFT_104531</name>
</gene>
<dbReference type="AlphaFoldDB" id="A0A166DEA0"/>
<dbReference type="EMBL" id="KV417615">
    <property type="protein sequence ID" value="KZP14617.1"/>
    <property type="molecule type" value="Genomic_DNA"/>
</dbReference>
<proteinExistence type="predicted"/>
<protein>
    <submittedName>
        <fullName evidence="2">Uncharacterized protein</fullName>
    </submittedName>
</protein>
<evidence type="ECO:0000313" key="2">
    <source>
        <dbReference type="EMBL" id="KZP14617.1"/>
    </source>
</evidence>
<evidence type="ECO:0000313" key="3">
    <source>
        <dbReference type="Proteomes" id="UP000076532"/>
    </source>
</evidence>
<organism evidence="2 3">
    <name type="scientific">Athelia psychrophila</name>
    <dbReference type="NCBI Taxonomy" id="1759441"/>
    <lineage>
        <taxon>Eukaryota</taxon>
        <taxon>Fungi</taxon>
        <taxon>Dikarya</taxon>
        <taxon>Basidiomycota</taxon>
        <taxon>Agaricomycotina</taxon>
        <taxon>Agaricomycetes</taxon>
        <taxon>Agaricomycetidae</taxon>
        <taxon>Atheliales</taxon>
        <taxon>Atheliaceae</taxon>
        <taxon>Athelia</taxon>
    </lineage>
</organism>
<sequence>MGDNKIQNHGPRRGAQCDSPYAVRRPAQMHRHTRQRPYARITHPRVHVLFDLVGGDHTEPFTTNTNPFRVAPFPSRSLNSPTTPRTPDSAKLKHHYQNPLHTHLGTAVLISALRQVDGTRGRVSRALRSRGEGCIASHAHDWGGVEGRRGIRGRTRWRKMGGASTCKVSVL</sequence>
<feature type="region of interest" description="Disordered" evidence="1">
    <location>
        <begin position="61"/>
        <end position="91"/>
    </location>
</feature>
<evidence type="ECO:0000256" key="1">
    <source>
        <dbReference type="SAM" id="MobiDB-lite"/>
    </source>
</evidence>
<name>A0A166DEA0_9AGAM</name>
<feature type="region of interest" description="Disordered" evidence="1">
    <location>
        <begin position="1"/>
        <end position="40"/>
    </location>
</feature>